<dbReference type="GO" id="GO:0004497">
    <property type="term" value="F:monooxygenase activity"/>
    <property type="evidence" value="ECO:0007669"/>
    <property type="project" value="UniProtKB-KW"/>
</dbReference>
<keyword evidence="4 7" id="KW-0560">Oxidoreductase</keyword>
<protein>
    <submittedName>
        <fullName evidence="8">Cytochrome P450</fullName>
    </submittedName>
</protein>
<evidence type="ECO:0000313" key="9">
    <source>
        <dbReference type="Proteomes" id="UP000586042"/>
    </source>
</evidence>
<dbReference type="PRINTS" id="PR00359">
    <property type="entry name" value="BP450"/>
</dbReference>
<organism evidence="8 9">
    <name type="scientific">Nonomuraea montanisoli</name>
    <dbReference type="NCBI Taxonomy" id="2741721"/>
    <lineage>
        <taxon>Bacteria</taxon>
        <taxon>Bacillati</taxon>
        <taxon>Actinomycetota</taxon>
        <taxon>Actinomycetes</taxon>
        <taxon>Streptosporangiales</taxon>
        <taxon>Streptosporangiaceae</taxon>
        <taxon>Nonomuraea</taxon>
    </lineage>
</organism>
<accession>A0A7Y6IBT5</accession>
<keyword evidence="9" id="KW-1185">Reference proteome</keyword>
<evidence type="ECO:0000256" key="7">
    <source>
        <dbReference type="RuleBase" id="RU000461"/>
    </source>
</evidence>
<dbReference type="CDD" id="cd11029">
    <property type="entry name" value="CYP107-like"/>
    <property type="match status" value="1"/>
</dbReference>
<proteinExistence type="inferred from homology"/>
<dbReference type="Gene3D" id="1.10.630.10">
    <property type="entry name" value="Cytochrome P450"/>
    <property type="match status" value="1"/>
</dbReference>
<dbReference type="EMBL" id="JABWGN010000009">
    <property type="protein sequence ID" value="NUW34615.1"/>
    <property type="molecule type" value="Genomic_DNA"/>
</dbReference>
<dbReference type="InterPro" id="IPR036396">
    <property type="entry name" value="Cyt_P450_sf"/>
</dbReference>
<evidence type="ECO:0000256" key="3">
    <source>
        <dbReference type="ARBA" id="ARBA00022723"/>
    </source>
</evidence>
<comment type="similarity">
    <text evidence="1 7">Belongs to the cytochrome P450 family.</text>
</comment>
<dbReference type="SUPFAM" id="SSF48264">
    <property type="entry name" value="Cytochrome P450"/>
    <property type="match status" value="1"/>
</dbReference>
<evidence type="ECO:0000256" key="5">
    <source>
        <dbReference type="ARBA" id="ARBA00023004"/>
    </source>
</evidence>
<dbReference type="FunFam" id="1.10.630.10:FF:000018">
    <property type="entry name" value="Cytochrome P450 monooxygenase"/>
    <property type="match status" value="1"/>
</dbReference>
<dbReference type="Proteomes" id="UP000586042">
    <property type="component" value="Unassembled WGS sequence"/>
</dbReference>
<keyword evidence="5 7" id="KW-0408">Iron</keyword>
<evidence type="ECO:0000256" key="1">
    <source>
        <dbReference type="ARBA" id="ARBA00010617"/>
    </source>
</evidence>
<dbReference type="PROSITE" id="PS00086">
    <property type="entry name" value="CYTOCHROME_P450"/>
    <property type="match status" value="1"/>
</dbReference>
<evidence type="ECO:0000256" key="6">
    <source>
        <dbReference type="ARBA" id="ARBA00023033"/>
    </source>
</evidence>
<dbReference type="InterPro" id="IPR002397">
    <property type="entry name" value="Cyt_P450_B"/>
</dbReference>
<evidence type="ECO:0000256" key="2">
    <source>
        <dbReference type="ARBA" id="ARBA00022617"/>
    </source>
</evidence>
<dbReference type="PANTHER" id="PTHR46696">
    <property type="entry name" value="P450, PUTATIVE (EUROFUNG)-RELATED"/>
    <property type="match status" value="1"/>
</dbReference>
<evidence type="ECO:0000256" key="4">
    <source>
        <dbReference type="ARBA" id="ARBA00023002"/>
    </source>
</evidence>
<dbReference type="Pfam" id="PF00067">
    <property type="entry name" value="p450"/>
    <property type="match status" value="2"/>
</dbReference>
<reference evidence="8 9" key="1">
    <citation type="submission" date="2020-06" db="EMBL/GenBank/DDBJ databases">
        <title>Nonomuraea sp. SMC257, a novel actinomycete isolated from soil.</title>
        <authorList>
            <person name="Chanama M."/>
        </authorList>
    </citation>
    <scope>NUCLEOTIDE SEQUENCE [LARGE SCALE GENOMIC DNA]</scope>
    <source>
        <strain evidence="8 9">SMC257</strain>
    </source>
</reference>
<dbReference type="GO" id="GO:0005506">
    <property type="term" value="F:iron ion binding"/>
    <property type="evidence" value="ECO:0007669"/>
    <property type="project" value="InterPro"/>
</dbReference>
<keyword evidence="6 7" id="KW-0503">Monooxygenase</keyword>
<comment type="caution">
    <text evidence="8">The sequence shown here is derived from an EMBL/GenBank/DDBJ whole genome shotgun (WGS) entry which is preliminary data.</text>
</comment>
<dbReference type="PANTHER" id="PTHR46696:SF1">
    <property type="entry name" value="CYTOCHROME P450 YJIB-RELATED"/>
    <property type="match status" value="1"/>
</dbReference>
<dbReference type="AlphaFoldDB" id="A0A7Y6IBT5"/>
<name>A0A7Y6IBT5_9ACTN</name>
<keyword evidence="3 7" id="KW-0479">Metal-binding</keyword>
<dbReference type="RefSeq" id="WP_175592048.1">
    <property type="nucleotide sequence ID" value="NZ_JABWGN010000009.1"/>
</dbReference>
<keyword evidence="2 7" id="KW-0349">Heme</keyword>
<dbReference type="GO" id="GO:0020037">
    <property type="term" value="F:heme binding"/>
    <property type="evidence" value="ECO:0007669"/>
    <property type="project" value="InterPro"/>
</dbReference>
<sequence length="403" mass="44360">MSARLPLGVLFSPEFGADPYAVYASLREQGPVHPIDMPPGVGGFLVLDYEHGRALLNDPRLSKDLRNAGDYYRELAEGGDIVFSPTMLTVDPPDHTRLRRLVSKAFTARRVEGLRPRVEQITRELIATMAVKDEAELIDEFALPLPIIVICELLGVPAADRADFRALSGRLITPGLSEEARRERREAAHAMRDYFRAVIADRRAAPQDDLVSALITVRDDDTLLTEDELLSTLSLLLIAGHETTVNLIGNGVLALLRHPGQLALLRARPELLPSAIEEFLRYDGPVDRAMIRIAMEDLEITGTPIPKGSVVHVSLGAADHDPAVFPEPDRLDITRGNHRHLGFGHGIHFCVGAPLARLEGRIAFGSLLSAFPRLALACPPEELRWRHNGGIVRGLESLPVRLR</sequence>
<dbReference type="GO" id="GO:0016705">
    <property type="term" value="F:oxidoreductase activity, acting on paired donors, with incorporation or reduction of molecular oxygen"/>
    <property type="evidence" value="ECO:0007669"/>
    <property type="project" value="InterPro"/>
</dbReference>
<dbReference type="InterPro" id="IPR001128">
    <property type="entry name" value="Cyt_P450"/>
</dbReference>
<evidence type="ECO:0000313" key="8">
    <source>
        <dbReference type="EMBL" id="NUW34615.1"/>
    </source>
</evidence>
<gene>
    <name evidence="8" type="ORF">HTZ77_24730</name>
</gene>
<dbReference type="InterPro" id="IPR017972">
    <property type="entry name" value="Cyt_P450_CS"/>
</dbReference>